<evidence type="ECO:0000256" key="3">
    <source>
        <dbReference type="SAM" id="SignalP"/>
    </source>
</evidence>
<feature type="compositionally biased region" description="Polar residues" evidence="1">
    <location>
        <begin position="387"/>
        <end position="397"/>
    </location>
</feature>
<accession>A0A4S8MX93</accession>
<feature type="compositionally biased region" description="Polar residues" evidence="1">
    <location>
        <begin position="351"/>
        <end position="378"/>
    </location>
</feature>
<feature type="transmembrane region" description="Helical" evidence="2">
    <location>
        <begin position="252"/>
        <end position="277"/>
    </location>
</feature>
<keyword evidence="2" id="KW-1133">Transmembrane helix</keyword>
<evidence type="ECO:0000256" key="2">
    <source>
        <dbReference type="SAM" id="Phobius"/>
    </source>
</evidence>
<evidence type="ECO:0008006" key="6">
    <source>
        <dbReference type="Google" id="ProtNLM"/>
    </source>
</evidence>
<reference evidence="4 5" key="1">
    <citation type="journal article" date="2019" name="Nat. Ecol. Evol.">
        <title>Megaphylogeny resolves global patterns of mushroom evolution.</title>
        <authorList>
            <person name="Varga T."/>
            <person name="Krizsan K."/>
            <person name="Foldi C."/>
            <person name="Dima B."/>
            <person name="Sanchez-Garcia M."/>
            <person name="Sanchez-Ramirez S."/>
            <person name="Szollosi G.J."/>
            <person name="Szarkandi J.G."/>
            <person name="Papp V."/>
            <person name="Albert L."/>
            <person name="Andreopoulos W."/>
            <person name="Angelini C."/>
            <person name="Antonin V."/>
            <person name="Barry K.W."/>
            <person name="Bougher N.L."/>
            <person name="Buchanan P."/>
            <person name="Buyck B."/>
            <person name="Bense V."/>
            <person name="Catcheside P."/>
            <person name="Chovatia M."/>
            <person name="Cooper J."/>
            <person name="Damon W."/>
            <person name="Desjardin D."/>
            <person name="Finy P."/>
            <person name="Geml J."/>
            <person name="Haridas S."/>
            <person name="Hughes K."/>
            <person name="Justo A."/>
            <person name="Karasinski D."/>
            <person name="Kautmanova I."/>
            <person name="Kiss B."/>
            <person name="Kocsube S."/>
            <person name="Kotiranta H."/>
            <person name="LaButti K.M."/>
            <person name="Lechner B.E."/>
            <person name="Liimatainen K."/>
            <person name="Lipzen A."/>
            <person name="Lukacs Z."/>
            <person name="Mihaltcheva S."/>
            <person name="Morgado L.N."/>
            <person name="Niskanen T."/>
            <person name="Noordeloos M.E."/>
            <person name="Ohm R.A."/>
            <person name="Ortiz-Santana B."/>
            <person name="Ovrebo C."/>
            <person name="Racz N."/>
            <person name="Riley R."/>
            <person name="Savchenko A."/>
            <person name="Shiryaev A."/>
            <person name="Soop K."/>
            <person name="Spirin V."/>
            <person name="Szebenyi C."/>
            <person name="Tomsovsky M."/>
            <person name="Tulloss R.E."/>
            <person name="Uehling J."/>
            <person name="Grigoriev I.V."/>
            <person name="Vagvolgyi C."/>
            <person name="Papp T."/>
            <person name="Martin F.M."/>
            <person name="Miettinen O."/>
            <person name="Hibbett D.S."/>
            <person name="Nagy L.G."/>
        </authorList>
    </citation>
    <scope>NUCLEOTIDE SEQUENCE [LARGE SCALE GENOMIC DNA]</scope>
    <source>
        <strain evidence="4 5">CBS 962.96</strain>
    </source>
</reference>
<feature type="region of interest" description="Disordered" evidence="1">
    <location>
        <begin position="282"/>
        <end position="311"/>
    </location>
</feature>
<keyword evidence="5" id="KW-1185">Reference proteome</keyword>
<evidence type="ECO:0000256" key="1">
    <source>
        <dbReference type="SAM" id="MobiDB-lite"/>
    </source>
</evidence>
<keyword evidence="2" id="KW-0472">Membrane</keyword>
<proteinExistence type="predicted"/>
<feature type="signal peptide" evidence="3">
    <location>
        <begin position="1"/>
        <end position="22"/>
    </location>
</feature>
<gene>
    <name evidence="4" type="ORF">K435DRAFT_959773</name>
</gene>
<feature type="compositionally biased region" description="Polar residues" evidence="1">
    <location>
        <begin position="324"/>
        <end position="343"/>
    </location>
</feature>
<feature type="compositionally biased region" description="Low complexity" evidence="1">
    <location>
        <begin position="455"/>
        <end position="465"/>
    </location>
</feature>
<dbReference type="EMBL" id="ML179037">
    <property type="protein sequence ID" value="THV07711.1"/>
    <property type="molecule type" value="Genomic_DNA"/>
</dbReference>
<evidence type="ECO:0000313" key="5">
    <source>
        <dbReference type="Proteomes" id="UP000297245"/>
    </source>
</evidence>
<feature type="region of interest" description="Disordered" evidence="1">
    <location>
        <begin position="198"/>
        <end position="249"/>
    </location>
</feature>
<dbReference type="CDD" id="cd12087">
    <property type="entry name" value="TM_EGFR-like"/>
    <property type="match status" value="1"/>
</dbReference>
<feature type="compositionally biased region" description="Low complexity" evidence="1">
    <location>
        <begin position="200"/>
        <end position="247"/>
    </location>
</feature>
<name>A0A4S8MX93_DENBC</name>
<dbReference type="Proteomes" id="UP000297245">
    <property type="component" value="Unassembled WGS sequence"/>
</dbReference>
<protein>
    <recommendedName>
        <fullName evidence="6">Mid2 domain-containing protein</fullName>
    </recommendedName>
</protein>
<organism evidence="4 5">
    <name type="scientific">Dendrothele bispora (strain CBS 962.96)</name>
    <dbReference type="NCBI Taxonomy" id="1314807"/>
    <lineage>
        <taxon>Eukaryota</taxon>
        <taxon>Fungi</taxon>
        <taxon>Dikarya</taxon>
        <taxon>Basidiomycota</taxon>
        <taxon>Agaricomycotina</taxon>
        <taxon>Agaricomycetes</taxon>
        <taxon>Agaricomycetidae</taxon>
        <taxon>Agaricales</taxon>
        <taxon>Agaricales incertae sedis</taxon>
        <taxon>Dendrothele</taxon>
    </lineage>
</organism>
<evidence type="ECO:0000313" key="4">
    <source>
        <dbReference type="EMBL" id="THV07711.1"/>
    </source>
</evidence>
<dbReference type="OrthoDB" id="2591431at2759"/>
<feature type="chain" id="PRO_5020215387" description="Mid2 domain-containing protein" evidence="3">
    <location>
        <begin position="23"/>
        <end position="475"/>
    </location>
</feature>
<feature type="compositionally biased region" description="Polar residues" evidence="1">
    <location>
        <begin position="466"/>
        <end position="475"/>
    </location>
</feature>
<keyword evidence="3" id="KW-0732">Signal</keyword>
<feature type="region of interest" description="Disordered" evidence="1">
    <location>
        <begin position="324"/>
        <end position="475"/>
    </location>
</feature>
<keyword evidence="2" id="KW-0812">Transmembrane</keyword>
<dbReference type="AlphaFoldDB" id="A0A4S8MX93"/>
<sequence length="475" mass="50255">MVYLSNLAAISFGFSLFCFAQAFSFTHTDPTSCDDLTISWTGGTEPFYLSLIPVFGTPRNISIPSSSFSDGKGSFSTQLAFSENQKFLIAMSDQTGFASGGDTSVLQVGASKGGSCNTTDPGVSFSFELNSALTQCRTFTFSAYDNAIQPVQIIAMIPGGESVVLNPPQGPTSFDWTVNVFNGTQLLFLMMDAQGRPGGSSDVRTVSSSDDTSCINGNSPSSTAQPTASSTSTNSPGASPSESSSSSNKTPIGAIAGTVIGALVFLAVAITLGLFFLRRRQSRDHPEQRVQRHSRRMRSEVDLLATGPPPDPYPYSPYAGTMTPAINTPATQTFPSYNGSQPSDPFGSDAFSRSSVITSHTQHTQQPMSLSDHTTASHGMSPFTAGDSRSSQYSTPGQRKAAMAGVSNHKPSRYVMHTDMEDTPAVPEEDEVIELPPQYSERRMPQTGGSGSGSEGQWAGSSSSSTYPSGKQPFS</sequence>